<feature type="region of interest" description="Disordered" evidence="1">
    <location>
        <begin position="1"/>
        <end position="100"/>
    </location>
</feature>
<proteinExistence type="predicted"/>
<name>A0A2N5M934_9BACI</name>
<gene>
    <name evidence="2" type="ORF">CUU66_04760</name>
</gene>
<sequence>GQGQSGYGTQRFGGQDPAGYGSQGYGGQGQPIYGMQQPSVQQGIPVENVMSPPDTQGSRGAQPGHPPSLGAADFSQLSPFIQQKPFSSSKYADESADHER</sequence>
<feature type="compositionally biased region" description="Polar residues" evidence="1">
    <location>
        <begin position="75"/>
        <end position="90"/>
    </location>
</feature>
<dbReference type="RefSeq" id="WP_374702972.1">
    <property type="nucleotide sequence ID" value="NZ_PGUY01000014.1"/>
</dbReference>
<organism evidence="2 3">
    <name type="scientific">Peribacillus deserti</name>
    <dbReference type="NCBI Taxonomy" id="673318"/>
    <lineage>
        <taxon>Bacteria</taxon>
        <taxon>Bacillati</taxon>
        <taxon>Bacillota</taxon>
        <taxon>Bacilli</taxon>
        <taxon>Bacillales</taxon>
        <taxon>Bacillaceae</taxon>
        <taxon>Peribacillus</taxon>
    </lineage>
</organism>
<dbReference type="AlphaFoldDB" id="A0A2N5M934"/>
<protein>
    <submittedName>
        <fullName evidence="2">Uncharacterized protein</fullName>
    </submittedName>
</protein>
<accession>A0A2N5M934</accession>
<feature type="compositionally biased region" description="Basic and acidic residues" evidence="1">
    <location>
        <begin position="91"/>
        <end position="100"/>
    </location>
</feature>
<evidence type="ECO:0000313" key="2">
    <source>
        <dbReference type="EMBL" id="PLT30871.1"/>
    </source>
</evidence>
<feature type="non-terminal residue" evidence="2">
    <location>
        <position position="1"/>
    </location>
</feature>
<dbReference type="EMBL" id="PGUY01000014">
    <property type="protein sequence ID" value="PLT30871.1"/>
    <property type="molecule type" value="Genomic_DNA"/>
</dbReference>
<dbReference type="Proteomes" id="UP000234748">
    <property type="component" value="Unassembled WGS sequence"/>
</dbReference>
<evidence type="ECO:0000313" key="3">
    <source>
        <dbReference type="Proteomes" id="UP000234748"/>
    </source>
</evidence>
<evidence type="ECO:0000256" key="1">
    <source>
        <dbReference type="SAM" id="MobiDB-lite"/>
    </source>
</evidence>
<comment type="caution">
    <text evidence="2">The sequence shown here is derived from an EMBL/GenBank/DDBJ whole genome shotgun (WGS) entry which is preliminary data.</text>
</comment>
<keyword evidence="3" id="KW-1185">Reference proteome</keyword>
<reference evidence="2 3" key="1">
    <citation type="submission" date="2017-11" db="EMBL/GenBank/DDBJ databases">
        <title>Comparitive Functional Genomics of Dry Heat Resistant strains isolated from the Viking Spacecraft.</title>
        <authorList>
            <person name="Seuylemezian A."/>
            <person name="Cooper K."/>
            <person name="Vaishampayan P."/>
        </authorList>
    </citation>
    <scope>NUCLEOTIDE SEQUENCE [LARGE SCALE GENOMIC DNA]</scope>
    <source>
        <strain evidence="2 3">V1-29</strain>
    </source>
</reference>